<evidence type="ECO:0000313" key="3">
    <source>
        <dbReference type="Proteomes" id="UP000199377"/>
    </source>
</evidence>
<evidence type="ECO:0000313" key="2">
    <source>
        <dbReference type="EMBL" id="SFI41687.1"/>
    </source>
</evidence>
<dbReference type="STRING" id="1114924.SAMN05216258_106285"/>
<dbReference type="AlphaFoldDB" id="A0A1I3I1H8"/>
<reference evidence="2 3" key="1">
    <citation type="submission" date="2016-10" db="EMBL/GenBank/DDBJ databases">
        <authorList>
            <person name="de Groot N.N."/>
        </authorList>
    </citation>
    <scope>NUCLEOTIDE SEQUENCE [LARGE SCALE GENOMIC DNA]</scope>
    <source>
        <strain evidence="2 3">CGMCC 1.11030</strain>
    </source>
</reference>
<evidence type="ECO:0000259" key="1">
    <source>
        <dbReference type="Pfam" id="PF13302"/>
    </source>
</evidence>
<dbReference type="PANTHER" id="PTHR43441">
    <property type="entry name" value="RIBOSOMAL-PROTEIN-SERINE ACETYLTRANSFERASE"/>
    <property type="match status" value="1"/>
</dbReference>
<organism evidence="2 3">
    <name type="scientific">Albimonas pacifica</name>
    <dbReference type="NCBI Taxonomy" id="1114924"/>
    <lineage>
        <taxon>Bacteria</taxon>
        <taxon>Pseudomonadati</taxon>
        <taxon>Pseudomonadota</taxon>
        <taxon>Alphaproteobacteria</taxon>
        <taxon>Rhodobacterales</taxon>
        <taxon>Paracoccaceae</taxon>
        <taxon>Albimonas</taxon>
    </lineage>
</organism>
<dbReference type="GO" id="GO:1990189">
    <property type="term" value="F:protein N-terminal-serine acetyltransferase activity"/>
    <property type="evidence" value="ECO:0007669"/>
    <property type="project" value="TreeGrafter"/>
</dbReference>
<dbReference type="InterPro" id="IPR000182">
    <property type="entry name" value="GNAT_dom"/>
</dbReference>
<dbReference type="GO" id="GO:0008999">
    <property type="term" value="F:protein-N-terminal-alanine acetyltransferase activity"/>
    <property type="evidence" value="ECO:0007669"/>
    <property type="project" value="TreeGrafter"/>
</dbReference>
<dbReference type="SUPFAM" id="SSF55729">
    <property type="entry name" value="Acyl-CoA N-acyltransferases (Nat)"/>
    <property type="match status" value="1"/>
</dbReference>
<dbReference type="Gene3D" id="3.40.630.30">
    <property type="match status" value="1"/>
</dbReference>
<dbReference type="PANTHER" id="PTHR43441:SF2">
    <property type="entry name" value="FAMILY ACETYLTRANSFERASE, PUTATIVE (AFU_ORTHOLOGUE AFUA_7G00850)-RELATED"/>
    <property type="match status" value="1"/>
</dbReference>
<keyword evidence="3" id="KW-1185">Reference proteome</keyword>
<dbReference type="InterPro" id="IPR016181">
    <property type="entry name" value="Acyl_CoA_acyltransferase"/>
</dbReference>
<proteinExistence type="predicted"/>
<dbReference type="GO" id="GO:0005737">
    <property type="term" value="C:cytoplasm"/>
    <property type="evidence" value="ECO:0007669"/>
    <property type="project" value="TreeGrafter"/>
</dbReference>
<gene>
    <name evidence="2" type="ORF">SAMN05216258_106285</name>
</gene>
<keyword evidence="2" id="KW-0808">Transferase</keyword>
<dbReference type="OrthoDB" id="5295305at2"/>
<name>A0A1I3I1H8_9RHOB</name>
<accession>A0A1I3I1H8</accession>
<dbReference type="RefSeq" id="WP_092860715.1">
    <property type="nucleotide sequence ID" value="NZ_FOQH01000006.1"/>
</dbReference>
<feature type="domain" description="N-acetyltransferase" evidence="1">
    <location>
        <begin position="39"/>
        <end position="173"/>
    </location>
</feature>
<protein>
    <submittedName>
        <fullName evidence="2">Protein N-acetyltransferase, RimJ/RimL family</fullName>
    </submittedName>
</protein>
<sequence>MTRLNALGQPIGEALPDWTPPPVPARAPLVGRWASLEPLDPARHGDELWDAALQDPEGRSWTWLGDGPFGSRAEFDALLARNAASADPMFFALRSAATGRAEGWCSLMRIAPAAGTIEVGWIWWGPRMQRTPAATEAIFLLMREVFRLGYRRFEWKCDTLNAASRAAAMRFGFSYEGVFRQAVVYKGRSRDTAWYAMIDKEAPQLEAAYAAWLDPANFDAEGRQKTRLADLTAPVLVARG</sequence>
<dbReference type="Proteomes" id="UP000199377">
    <property type="component" value="Unassembled WGS sequence"/>
</dbReference>
<dbReference type="EMBL" id="FOQH01000006">
    <property type="protein sequence ID" value="SFI41687.1"/>
    <property type="molecule type" value="Genomic_DNA"/>
</dbReference>
<dbReference type="InterPro" id="IPR051908">
    <property type="entry name" value="Ribosomal_N-acetyltransferase"/>
</dbReference>
<dbReference type="Pfam" id="PF13302">
    <property type="entry name" value="Acetyltransf_3"/>
    <property type="match status" value="1"/>
</dbReference>
<dbReference type="FunFam" id="3.40.630.30:FF:000047">
    <property type="entry name" value="Acetyltransferase, GNAT family"/>
    <property type="match status" value="1"/>
</dbReference>